<dbReference type="Proteomes" id="UP000823860">
    <property type="component" value="Unassembled WGS sequence"/>
</dbReference>
<name>A0A9D2KTS0_9BACE</name>
<reference evidence="1" key="1">
    <citation type="journal article" date="2021" name="PeerJ">
        <title>Extensive microbial diversity within the chicken gut microbiome revealed by metagenomics and culture.</title>
        <authorList>
            <person name="Gilroy R."/>
            <person name="Ravi A."/>
            <person name="Getino M."/>
            <person name="Pursley I."/>
            <person name="Horton D.L."/>
            <person name="Alikhan N.F."/>
            <person name="Baker D."/>
            <person name="Gharbi K."/>
            <person name="Hall N."/>
            <person name="Watson M."/>
            <person name="Adriaenssens E.M."/>
            <person name="Foster-Nyarko E."/>
            <person name="Jarju S."/>
            <person name="Secka A."/>
            <person name="Antonio M."/>
            <person name="Oren A."/>
            <person name="Chaudhuri R.R."/>
            <person name="La Ragione R."/>
            <person name="Hildebrand F."/>
            <person name="Pallen M.J."/>
        </authorList>
    </citation>
    <scope>NUCLEOTIDE SEQUENCE</scope>
    <source>
        <strain evidence="1">ChiHecec1B25-7008</strain>
    </source>
</reference>
<protein>
    <submittedName>
        <fullName evidence="1">DUF4858 domain-containing protein</fullName>
    </submittedName>
</protein>
<dbReference type="AlphaFoldDB" id="A0A9D2KTS0"/>
<evidence type="ECO:0000313" key="2">
    <source>
        <dbReference type="Proteomes" id="UP000823860"/>
    </source>
</evidence>
<gene>
    <name evidence="1" type="ORF">H9785_03130</name>
</gene>
<accession>A0A9D2KTS0</accession>
<dbReference type="EMBL" id="DWZE01000042">
    <property type="protein sequence ID" value="HJA82955.1"/>
    <property type="molecule type" value="Genomic_DNA"/>
</dbReference>
<proteinExistence type="predicted"/>
<comment type="caution">
    <text evidence="1">The sequence shown here is derived from an EMBL/GenBank/DDBJ whole genome shotgun (WGS) entry which is preliminary data.</text>
</comment>
<reference evidence="1" key="2">
    <citation type="submission" date="2021-04" db="EMBL/GenBank/DDBJ databases">
        <authorList>
            <person name="Gilroy R."/>
        </authorList>
    </citation>
    <scope>NUCLEOTIDE SEQUENCE</scope>
    <source>
        <strain evidence="1">ChiHecec1B25-7008</strain>
    </source>
</reference>
<organism evidence="1 2">
    <name type="scientific">Candidatus Bacteroides intestinavium</name>
    <dbReference type="NCBI Taxonomy" id="2838469"/>
    <lineage>
        <taxon>Bacteria</taxon>
        <taxon>Pseudomonadati</taxon>
        <taxon>Bacteroidota</taxon>
        <taxon>Bacteroidia</taxon>
        <taxon>Bacteroidales</taxon>
        <taxon>Bacteroidaceae</taxon>
        <taxon>Bacteroides</taxon>
    </lineage>
</organism>
<evidence type="ECO:0000313" key="1">
    <source>
        <dbReference type="EMBL" id="HJA82955.1"/>
    </source>
</evidence>
<sequence length="179" mass="20605">MRRLTALLGLLLGWVGVLCAQNWTSADSLRLQRLLEGEGEIKLNPEALRELEQNFGQPKISEEKPWLKFDETLPMGISEKDKKAKMVLRPYTGYTPYNWDPIRGCKIDIDKPTWKENILRGLDKMLVGAAKPSGLDFMGIFTKEFWNRKIKKRRAATLEALKAYGDSITIHQKEKPHHE</sequence>
<dbReference type="Pfam" id="PF16150">
    <property type="entry name" value="DUF4858"/>
    <property type="match status" value="1"/>
</dbReference>
<dbReference type="InterPro" id="IPR032338">
    <property type="entry name" value="DUF4858"/>
</dbReference>